<keyword evidence="10 12" id="KW-0472">Membrane</keyword>
<dbReference type="Pfam" id="PF02378">
    <property type="entry name" value="PTS_EIIC"/>
    <property type="match status" value="1"/>
</dbReference>
<feature type="domain" description="PTS EIIC type-1" evidence="14">
    <location>
        <begin position="8"/>
        <end position="432"/>
    </location>
</feature>
<evidence type="ECO:0000256" key="6">
    <source>
        <dbReference type="ARBA" id="ARBA00022683"/>
    </source>
</evidence>
<feature type="transmembrane region" description="Helical" evidence="12">
    <location>
        <begin position="396"/>
        <end position="416"/>
    </location>
</feature>
<organism evidence="15 16">
    <name type="scientific">Companilactobacillus halodurans</name>
    <dbReference type="NCBI Taxonomy" id="2584183"/>
    <lineage>
        <taxon>Bacteria</taxon>
        <taxon>Bacillati</taxon>
        <taxon>Bacillota</taxon>
        <taxon>Bacilli</taxon>
        <taxon>Lactobacillales</taxon>
        <taxon>Lactobacillaceae</taxon>
        <taxon>Companilactobacillus</taxon>
    </lineage>
</organism>
<evidence type="ECO:0000259" key="14">
    <source>
        <dbReference type="PROSITE" id="PS51103"/>
    </source>
</evidence>
<dbReference type="GO" id="GO:0090563">
    <property type="term" value="F:protein-phosphocysteine-sugar phosphotransferase activity"/>
    <property type="evidence" value="ECO:0007669"/>
    <property type="project" value="TreeGrafter"/>
</dbReference>
<dbReference type="InterPro" id="IPR018113">
    <property type="entry name" value="PTrfase_EIIB_Cys"/>
</dbReference>
<evidence type="ECO:0000256" key="12">
    <source>
        <dbReference type="SAM" id="Phobius"/>
    </source>
</evidence>
<keyword evidence="5" id="KW-0808">Transferase</keyword>
<dbReference type="Pfam" id="PF00367">
    <property type="entry name" value="PTS_EIIB"/>
    <property type="match status" value="1"/>
</dbReference>
<evidence type="ECO:0000256" key="1">
    <source>
        <dbReference type="ARBA" id="ARBA00004651"/>
    </source>
</evidence>
<dbReference type="GO" id="GO:0008982">
    <property type="term" value="F:protein-N(PI)-phosphohistidine-sugar phosphotransferase activity"/>
    <property type="evidence" value="ECO:0007669"/>
    <property type="project" value="InterPro"/>
</dbReference>
<dbReference type="GO" id="GO:0005886">
    <property type="term" value="C:plasma membrane"/>
    <property type="evidence" value="ECO:0007669"/>
    <property type="project" value="UniProtKB-SubCell"/>
</dbReference>
<dbReference type="InterPro" id="IPR013013">
    <property type="entry name" value="PTS_EIIC_1"/>
</dbReference>
<name>A0A5P0ZWS6_9LACO</name>
<evidence type="ECO:0000256" key="9">
    <source>
        <dbReference type="ARBA" id="ARBA00022989"/>
    </source>
</evidence>
<feature type="active site" description="Phosphocysteine intermediate; for EIIB activity" evidence="11">
    <location>
        <position position="486"/>
    </location>
</feature>
<evidence type="ECO:0000256" key="3">
    <source>
        <dbReference type="ARBA" id="ARBA00022475"/>
    </source>
</evidence>
<feature type="transmembrane region" description="Helical" evidence="12">
    <location>
        <begin position="200"/>
        <end position="218"/>
    </location>
</feature>
<dbReference type="OrthoDB" id="9764327at2"/>
<dbReference type="InterPro" id="IPR036878">
    <property type="entry name" value="Glu_permease_IIB"/>
</dbReference>
<dbReference type="PROSITE" id="PS51098">
    <property type="entry name" value="PTS_EIIB_TYPE_1"/>
    <property type="match status" value="1"/>
</dbReference>
<dbReference type="AlphaFoldDB" id="A0A5P0ZWS6"/>
<feature type="transmembrane region" description="Helical" evidence="12">
    <location>
        <begin position="230"/>
        <end position="248"/>
    </location>
</feature>
<dbReference type="EMBL" id="VDFO01000021">
    <property type="protein sequence ID" value="MQS97546.1"/>
    <property type="molecule type" value="Genomic_DNA"/>
</dbReference>
<feature type="transmembrane region" description="Helical" evidence="12">
    <location>
        <begin position="174"/>
        <end position="194"/>
    </location>
</feature>
<dbReference type="PANTHER" id="PTHR30009">
    <property type="entry name" value="CYTOCHROME C-TYPE SYNTHESIS PROTEIN AND PTS TRANSMEMBRANE COMPONENT"/>
    <property type="match status" value="1"/>
</dbReference>
<feature type="transmembrane region" description="Helical" evidence="12">
    <location>
        <begin position="139"/>
        <end position="162"/>
    </location>
</feature>
<dbReference type="NCBIfam" id="TIGR00826">
    <property type="entry name" value="EIIB_glc"/>
    <property type="match status" value="1"/>
</dbReference>
<keyword evidence="16" id="KW-1185">Reference proteome</keyword>
<comment type="caution">
    <text evidence="15">The sequence shown here is derived from an EMBL/GenBank/DDBJ whole genome shotgun (WGS) entry which is preliminary data.</text>
</comment>
<evidence type="ECO:0000313" key="16">
    <source>
        <dbReference type="Proteomes" id="UP000371423"/>
    </source>
</evidence>
<accession>A0A5P0ZWS6</accession>
<feature type="transmembrane region" description="Helical" evidence="12">
    <location>
        <begin position="21"/>
        <end position="47"/>
    </location>
</feature>
<keyword evidence="7 12" id="KW-0812">Transmembrane</keyword>
<keyword evidence="6" id="KW-0598">Phosphotransferase system</keyword>
<protein>
    <submittedName>
        <fullName evidence="15">PTS glucose transporter subunit IIABC</fullName>
    </submittedName>
</protein>
<dbReference type="InterPro" id="IPR050429">
    <property type="entry name" value="PTS_Glucose_EIICBA"/>
</dbReference>
<evidence type="ECO:0000256" key="2">
    <source>
        <dbReference type="ARBA" id="ARBA00022448"/>
    </source>
</evidence>
<dbReference type="Gene3D" id="3.30.1360.60">
    <property type="entry name" value="Glucose permease domain IIB"/>
    <property type="match status" value="1"/>
</dbReference>
<gene>
    <name evidence="15" type="ORF">FHL05_06550</name>
</gene>
<reference evidence="15 16" key="1">
    <citation type="journal article" date="2019" name="Syst. Appl. Microbiol.">
        <title>Polyphasic characterization of two novel Lactobacillus spp. isolated from blown salami packages: Description of Lactobacillus halodurans sp. nov. and Lactobacillus salsicarnum sp. nov.</title>
        <authorList>
            <person name="Schuster J.A."/>
            <person name="Klingl A."/>
            <person name="Vogel R.F."/>
            <person name="Ehrmann M.A."/>
        </authorList>
    </citation>
    <scope>NUCLEOTIDE SEQUENCE [LARGE SCALE GENOMIC DNA]</scope>
    <source>
        <strain evidence="15 16">TMW 1.1920</strain>
    </source>
</reference>
<evidence type="ECO:0000259" key="13">
    <source>
        <dbReference type="PROSITE" id="PS51098"/>
    </source>
</evidence>
<dbReference type="GO" id="GO:0016301">
    <property type="term" value="F:kinase activity"/>
    <property type="evidence" value="ECO:0007669"/>
    <property type="project" value="UniProtKB-KW"/>
</dbReference>
<feature type="transmembrane region" description="Helical" evidence="12">
    <location>
        <begin position="319"/>
        <end position="335"/>
    </location>
</feature>
<feature type="transmembrane region" description="Helical" evidence="12">
    <location>
        <begin position="368"/>
        <end position="390"/>
    </location>
</feature>
<evidence type="ECO:0000313" key="15">
    <source>
        <dbReference type="EMBL" id="MQS97546.1"/>
    </source>
</evidence>
<feature type="domain" description="PTS EIIB type-1" evidence="13">
    <location>
        <begin position="464"/>
        <end position="544"/>
    </location>
</feature>
<dbReference type="InterPro" id="IPR003352">
    <property type="entry name" value="PTS_EIIC"/>
</dbReference>
<feature type="transmembrane region" description="Helical" evidence="12">
    <location>
        <begin position="67"/>
        <end position="92"/>
    </location>
</feature>
<evidence type="ECO:0000256" key="7">
    <source>
        <dbReference type="ARBA" id="ARBA00022692"/>
    </source>
</evidence>
<dbReference type="Proteomes" id="UP000371423">
    <property type="component" value="Unassembled WGS sequence"/>
</dbReference>
<dbReference type="GO" id="GO:0009401">
    <property type="term" value="P:phosphoenolpyruvate-dependent sugar phosphotransferase system"/>
    <property type="evidence" value="ECO:0007669"/>
    <property type="project" value="UniProtKB-KW"/>
</dbReference>
<feature type="transmembrane region" description="Helical" evidence="12">
    <location>
        <begin position="341"/>
        <end position="361"/>
    </location>
</feature>
<evidence type="ECO:0000256" key="10">
    <source>
        <dbReference type="ARBA" id="ARBA00023136"/>
    </source>
</evidence>
<dbReference type="PROSITE" id="PS01035">
    <property type="entry name" value="PTS_EIIB_TYPE_1_CYS"/>
    <property type="match status" value="1"/>
</dbReference>
<keyword evidence="4 15" id="KW-0762">Sugar transport</keyword>
<comment type="subcellular location">
    <subcellularLocation>
        <location evidence="1">Cell membrane</location>
        <topology evidence="1">Multi-pass membrane protein</topology>
    </subcellularLocation>
</comment>
<sequence>MSKNKGGSKTFAALQNVGKTFMLPIALLPIAGLFLGVGASFTGASFIKMYHLQAILGPGTFLNSLLTIFNDCGSVIFNNLGLLFAVSVALGLAKSEKGVAALSALVGYFMMYATMTSAITNFGELERLKKIGGLLTNMLGFTNTMDTGVFGGIFIGLICVWLHNKYYKIKFPDAISFFGGTHFSPIAGALAGIVGGFLMAWLWPYIAMGISGLGYLIGKAGYVGTFFYAYVYRALIPFGLHHVFYLPFWQTAVGGTAHIAGKTVVGAQNIVFAQLAAGQHISWQAARYFAFEFPVMICGFPAAALAMYHCAKKNKRKDVKGLLLSSSLTSILTGITEPLEFTILFASPFLFWGIHCVLFAFSAVFVSLLKVGVGFTFSGGLLDMILYGILPGQARTNWMALIPIMIFYFALYYFVFRFAIQKFNLKTPGREDDDEEATLHTKQEYVDDKKSDNAVSTGSNNSDDAISATIVEGLGGKTNISTLEACATRLRVSVKDPSSVKKNLLKSTGAVGTVIHGTGVQVIYGTKVSTIGPEVEDYLGIEDE</sequence>
<keyword evidence="9 12" id="KW-1133">Transmembrane helix</keyword>
<dbReference type="CDD" id="cd00212">
    <property type="entry name" value="PTS_IIB_glc"/>
    <property type="match status" value="1"/>
</dbReference>
<evidence type="ECO:0000256" key="4">
    <source>
        <dbReference type="ARBA" id="ARBA00022597"/>
    </source>
</evidence>
<evidence type="ECO:0000256" key="5">
    <source>
        <dbReference type="ARBA" id="ARBA00022679"/>
    </source>
</evidence>
<evidence type="ECO:0000256" key="11">
    <source>
        <dbReference type="PROSITE-ProRule" id="PRU00421"/>
    </source>
</evidence>
<feature type="transmembrane region" description="Helical" evidence="12">
    <location>
        <begin position="288"/>
        <end position="307"/>
    </location>
</feature>
<dbReference type="RefSeq" id="WP_153522314.1">
    <property type="nucleotide sequence ID" value="NZ_VDFO01000021.1"/>
</dbReference>
<keyword evidence="8" id="KW-0418">Kinase</keyword>
<evidence type="ECO:0000256" key="8">
    <source>
        <dbReference type="ARBA" id="ARBA00022777"/>
    </source>
</evidence>
<dbReference type="InterPro" id="IPR001996">
    <property type="entry name" value="PTS_IIB_1"/>
</dbReference>
<dbReference type="PROSITE" id="PS51103">
    <property type="entry name" value="PTS_EIIC_TYPE_1"/>
    <property type="match status" value="1"/>
</dbReference>
<keyword evidence="3" id="KW-1003">Cell membrane</keyword>
<feature type="transmembrane region" description="Helical" evidence="12">
    <location>
        <begin position="99"/>
        <end position="119"/>
    </location>
</feature>
<proteinExistence type="predicted"/>
<dbReference type="PANTHER" id="PTHR30009:SF24">
    <property type="entry name" value="PTS SYSTEM, IIBC COMPONENT"/>
    <property type="match status" value="1"/>
</dbReference>
<dbReference type="SUPFAM" id="SSF55604">
    <property type="entry name" value="Glucose permease domain IIB"/>
    <property type="match status" value="1"/>
</dbReference>
<keyword evidence="2" id="KW-0813">Transport</keyword>